<gene>
    <name evidence="1" type="ORF">EGD98_17280</name>
</gene>
<dbReference type="EMBL" id="RKLQ01000003">
    <property type="protein sequence ID" value="MBX0305415.1"/>
    <property type="molecule type" value="Genomic_DNA"/>
</dbReference>
<organism evidence="1 2">
    <name type="scientific">Haloarcula salinisoli</name>
    <dbReference type="NCBI Taxonomy" id="2487746"/>
    <lineage>
        <taxon>Archaea</taxon>
        <taxon>Methanobacteriati</taxon>
        <taxon>Methanobacteriota</taxon>
        <taxon>Stenosarchaea group</taxon>
        <taxon>Halobacteria</taxon>
        <taxon>Halobacteriales</taxon>
        <taxon>Haloarculaceae</taxon>
        <taxon>Haloarcula</taxon>
    </lineage>
</organism>
<sequence length="57" mass="5892">MTSDDGNTPGRHSVNRREMLASVATGAVVLTTGATSEPFQSGTYGVGYYGFGDYGGQ</sequence>
<evidence type="ECO:0000313" key="1">
    <source>
        <dbReference type="EMBL" id="MBX0305415.1"/>
    </source>
</evidence>
<dbReference type="Proteomes" id="UP000783863">
    <property type="component" value="Unassembled WGS sequence"/>
</dbReference>
<reference evidence="1" key="1">
    <citation type="submission" date="2021-06" db="EMBL/GenBank/DDBJ databases">
        <title>Halomicroarcula sp. F24A a new haloarchaeum isolated from saline soil.</title>
        <authorList>
            <person name="Duran-Viseras A."/>
            <person name="Sanchez-Porro C."/>
            <person name="Ventosa A."/>
        </authorList>
    </citation>
    <scope>NUCLEOTIDE SEQUENCE</scope>
    <source>
        <strain evidence="1">F24A</strain>
    </source>
</reference>
<proteinExistence type="predicted"/>
<protein>
    <submittedName>
        <fullName evidence="1">Uncharacterized protein</fullName>
    </submittedName>
</protein>
<keyword evidence="2" id="KW-1185">Reference proteome</keyword>
<evidence type="ECO:0000313" key="2">
    <source>
        <dbReference type="Proteomes" id="UP000783863"/>
    </source>
</evidence>
<comment type="caution">
    <text evidence="1">The sequence shown here is derived from an EMBL/GenBank/DDBJ whole genome shotgun (WGS) entry which is preliminary data.</text>
</comment>
<dbReference type="AlphaFoldDB" id="A0A8J7YG67"/>
<dbReference type="RefSeq" id="WP_220589649.1">
    <property type="nucleotide sequence ID" value="NZ_RKLQ01000003.1"/>
</dbReference>
<accession>A0A8J7YG67</accession>
<name>A0A8J7YG67_9EURY</name>